<proteinExistence type="predicted"/>
<comment type="caution">
    <text evidence="3">The sequence shown here is derived from an EMBL/GenBank/DDBJ whole genome shotgun (WGS) entry which is preliminary data.</text>
</comment>
<reference evidence="3 4" key="1">
    <citation type="submission" date="2020-08" db="EMBL/GenBank/DDBJ databases">
        <title>Genomic Encyclopedia of Type Strains, Phase IV (KMG-IV): sequencing the most valuable type-strain genomes for metagenomic binning, comparative biology and taxonomic classification.</title>
        <authorList>
            <person name="Goeker M."/>
        </authorList>
    </citation>
    <scope>NUCLEOTIDE SEQUENCE [LARGE SCALE GENOMIC DNA]</scope>
    <source>
        <strain evidence="3 4">DSM 103737</strain>
    </source>
</reference>
<dbReference type="Pfam" id="PF04480">
    <property type="entry name" value="DUF559"/>
    <property type="match status" value="1"/>
</dbReference>
<keyword evidence="3" id="KW-0540">Nuclease</keyword>
<evidence type="ECO:0000256" key="1">
    <source>
        <dbReference type="SAM" id="MobiDB-lite"/>
    </source>
</evidence>
<dbReference type="Gene3D" id="3.40.960.10">
    <property type="entry name" value="VSR Endonuclease"/>
    <property type="match status" value="1"/>
</dbReference>
<dbReference type="SUPFAM" id="SSF52980">
    <property type="entry name" value="Restriction endonuclease-like"/>
    <property type="match status" value="1"/>
</dbReference>
<gene>
    <name evidence="3" type="ORF">GGR16_000278</name>
</gene>
<feature type="region of interest" description="Disordered" evidence="1">
    <location>
        <begin position="120"/>
        <end position="170"/>
    </location>
</feature>
<evidence type="ECO:0000259" key="2">
    <source>
        <dbReference type="Pfam" id="PF04480"/>
    </source>
</evidence>
<dbReference type="PANTHER" id="PTHR38590:SF1">
    <property type="entry name" value="BLL0828 PROTEIN"/>
    <property type="match status" value="1"/>
</dbReference>
<name>A0A840BUC6_9HYPH</name>
<evidence type="ECO:0000313" key="4">
    <source>
        <dbReference type="Proteomes" id="UP000577362"/>
    </source>
</evidence>
<dbReference type="InterPro" id="IPR007569">
    <property type="entry name" value="DUF559"/>
</dbReference>
<organism evidence="3 4">
    <name type="scientific">Chelatococcus caeni</name>
    <dbReference type="NCBI Taxonomy" id="1348468"/>
    <lineage>
        <taxon>Bacteria</taxon>
        <taxon>Pseudomonadati</taxon>
        <taxon>Pseudomonadota</taxon>
        <taxon>Alphaproteobacteria</taxon>
        <taxon>Hyphomicrobiales</taxon>
        <taxon>Chelatococcaceae</taxon>
        <taxon>Chelatococcus</taxon>
    </lineage>
</organism>
<keyword evidence="3" id="KW-0255">Endonuclease</keyword>
<sequence length="170" mass="19281">MTRTERDRSDRRTKISRRLRREATPFERRLWSRLKLLDLPQGHFRRQAPIGPYFADFAHHGLRLVIEIDGEQHGYEAGLSRDSARTAYLKLNGYRVLRFWNTDIRDNLDGVMETILHAAAEPPTPSPSPAHLGPARDGVTVASREHPTCEAGGGEVPHLRRDDIDGAHSC</sequence>
<dbReference type="RefSeq" id="WP_183315500.1">
    <property type="nucleotide sequence ID" value="NZ_JACIEN010000001.1"/>
</dbReference>
<dbReference type="EMBL" id="JACIEN010000001">
    <property type="protein sequence ID" value="MBB4015272.1"/>
    <property type="molecule type" value="Genomic_DNA"/>
</dbReference>
<feature type="compositionally biased region" description="Basic and acidic residues" evidence="1">
    <location>
        <begin position="157"/>
        <end position="170"/>
    </location>
</feature>
<dbReference type="CDD" id="cd01038">
    <property type="entry name" value="Endonuclease_DUF559"/>
    <property type="match status" value="1"/>
</dbReference>
<dbReference type="GO" id="GO:0004519">
    <property type="term" value="F:endonuclease activity"/>
    <property type="evidence" value="ECO:0007669"/>
    <property type="project" value="UniProtKB-KW"/>
</dbReference>
<dbReference type="PANTHER" id="PTHR38590">
    <property type="entry name" value="BLL0828 PROTEIN"/>
    <property type="match status" value="1"/>
</dbReference>
<keyword evidence="3" id="KW-0378">Hydrolase</keyword>
<dbReference type="Proteomes" id="UP000577362">
    <property type="component" value="Unassembled WGS sequence"/>
</dbReference>
<dbReference type="InterPro" id="IPR011335">
    <property type="entry name" value="Restrct_endonuc-II-like"/>
</dbReference>
<protein>
    <submittedName>
        <fullName evidence="3">Very-short-patch-repair endonuclease</fullName>
    </submittedName>
</protein>
<feature type="domain" description="DUF559" evidence="2">
    <location>
        <begin position="11"/>
        <end position="118"/>
    </location>
</feature>
<accession>A0A840BUC6</accession>
<evidence type="ECO:0000313" key="3">
    <source>
        <dbReference type="EMBL" id="MBB4015272.1"/>
    </source>
</evidence>
<dbReference type="InterPro" id="IPR047216">
    <property type="entry name" value="Endonuclease_DUF559_bact"/>
</dbReference>
<keyword evidence="4" id="KW-1185">Reference proteome</keyword>
<dbReference type="AlphaFoldDB" id="A0A840BUC6"/>